<gene>
    <name evidence="1" type="ORF">FRC98_18190</name>
</gene>
<evidence type="ECO:0000313" key="2">
    <source>
        <dbReference type="Proteomes" id="UP000321412"/>
    </source>
</evidence>
<comment type="caution">
    <text evidence="1">The sequence shown here is derived from an EMBL/GenBank/DDBJ whole genome shotgun (WGS) entry which is preliminary data.</text>
</comment>
<protein>
    <submittedName>
        <fullName evidence="1">Uncharacterized protein</fullName>
    </submittedName>
</protein>
<name>A0A5C6WYZ9_9DELT</name>
<reference evidence="1 2" key="1">
    <citation type="submission" date="2019-08" db="EMBL/GenBank/DDBJ databases">
        <title>Bradymonadales sp. TMQ4.</title>
        <authorList>
            <person name="Liang Q."/>
        </authorList>
    </citation>
    <scope>NUCLEOTIDE SEQUENCE [LARGE SCALE GENOMIC DNA]</scope>
    <source>
        <strain evidence="1 2">TMQ4</strain>
    </source>
</reference>
<dbReference type="Proteomes" id="UP000321412">
    <property type="component" value="Unassembled WGS sequence"/>
</dbReference>
<keyword evidence="2" id="KW-1185">Reference proteome</keyword>
<organism evidence="1 2">
    <name type="scientific">Lujinxingia vulgaris</name>
    <dbReference type="NCBI Taxonomy" id="2600176"/>
    <lineage>
        <taxon>Bacteria</taxon>
        <taxon>Deltaproteobacteria</taxon>
        <taxon>Bradymonadales</taxon>
        <taxon>Lujinxingiaceae</taxon>
        <taxon>Lujinxingia</taxon>
    </lineage>
</organism>
<accession>A0A5C6WYZ9</accession>
<sequence length="413" mass="44586">MRVASLKELTLFGAASMMLAVGCGEGSQAECESSADCGGETPWCAPEQTCEALPQGYQIGVGDGTPGSVILEEVYATERSMELTDLAFNPAEENELWLLRREHESGEPCEEGNATAAGCGALEGSTTTIKNFGTADQEVIVKVDPNAWHFMRRPPAMAFGDNGFWATVGEERTANFLGSQADFMGPVLWSADLDIYGEEPDPGLNGSHFDMLHNAPYGMGIAHEVDNVYWVFNGMHGSLDRTDFGEDHGVGEADHTDGKVLRYVNGELSRVENVPSHMELDKETRLLYVADTGNSRIVRLNIDAGDMGDPITLPNYDGIEVYDHMEGAELEEIVPAGLLEQPSGLALHEGVMFVSDQATGKLHAFTLDGEHLRELDTGLGAGALAGVEVSPVDGNLYFVHQSEGKLYRVEILL</sequence>
<dbReference type="SUPFAM" id="SSF63829">
    <property type="entry name" value="Calcium-dependent phosphotriesterase"/>
    <property type="match status" value="1"/>
</dbReference>
<dbReference type="EMBL" id="VOSM01000012">
    <property type="protein sequence ID" value="TXD34763.1"/>
    <property type="molecule type" value="Genomic_DNA"/>
</dbReference>
<proteinExistence type="predicted"/>
<dbReference type="OrthoDB" id="5485666at2"/>
<dbReference type="Gene3D" id="2.120.10.30">
    <property type="entry name" value="TolB, C-terminal domain"/>
    <property type="match status" value="1"/>
</dbReference>
<dbReference type="RefSeq" id="WP_146982852.1">
    <property type="nucleotide sequence ID" value="NZ_VOSM01000012.1"/>
</dbReference>
<dbReference type="InterPro" id="IPR011042">
    <property type="entry name" value="6-blade_b-propeller_TolB-like"/>
</dbReference>
<dbReference type="AlphaFoldDB" id="A0A5C6WYZ9"/>
<evidence type="ECO:0000313" key="1">
    <source>
        <dbReference type="EMBL" id="TXD34763.1"/>
    </source>
</evidence>
<dbReference type="PROSITE" id="PS51257">
    <property type="entry name" value="PROKAR_LIPOPROTEIN"/>
    <property type="match status" value="1"/>
</dbReference>